<reference evidence="2" key="1">
    <citation type="journal article" date="2022" name="Plant J.">
        <title>Strategies of tolerance reflected in two North American maple genomes.</title>
        <authorList>
            <person name="McEvoy S.L."/>
            <person name="Sezen U.U."/>
            <person name="Trouern-Trend A."/>
            <person name="McMahon S.M."/>
            <person name="Schaberg P.G."/>
            <person name="Yang J."/>
            <person name="Wegrzyn J.L."/>
            <person name="Swenson N.G."/>
        </authorList>
    </citation>
    <scope>NUCLEOTIDE SEQUENCE</scope>
    <source>
        <strain evidence="2">NS2018</strain>
    </source>
</reference>
<reference evidence="2" key="2">
    <citation type="submission" date="2023-06" db="EMBL/GenBank/DDBJ databases">
        <authorList>
            <person name="Swenson N.G."/>
            <person name="Wegrzyn J.L."/>
            <person name="Mcevoy S.L."/>
        </authorList>
    </citation>
    <scope>NUCLEOTIDE SEQUENCE</scope>
    <source>
        <strain evidence="2">NS2018</strain>
        <tissue evidence="2">Leaf</tissue>
    </source>
</reference>
<sequence length="164" mass="18074">MRREEREKKLGFFTSVKNRSEVKTRKRRETKEEKRSPSLPLAVDSHLSRRRRRSPSPRISLAVAAERGRNKRDRTPVAVVTPLAVVAPLAVTTPVVDAVFSNPPSSAISRSQVQVEVEGDVSTSTHVGLSAMIASSWLAATGHIQLALEPLAMWFIPSLDALNN</sequence>
<proteinExistence type="predicted"/>
<accession>A0AA39S9F8</accession>
<gene>
    <name evidence="2" type="ORF">LWI29_021899</name>
</gene>
<dbReference type="EMBL" id="JAUESC010000381">
    <property type="protein sequence ID" value="KAK0590032.1"/>
    <property type="molecule type" value="Genomic_DNA"/>
</dbReference>
<dbReference type="AlphaFoldDB" id="A0AA39S9F8"/>
<dbReference type="Proteomes" id="UP001168877">
    <property type="component" value="Unassembled WGS sequence"/>
</dbReference>
<evidence type="ECO:0000313" key="2">
    <source>
        <dbReference type="EMBL" id="KAK0590032.1"/>
    </source>
</evidence>
<evidence type="ECO:0000313" key="3">
    <source>
        <dbReference type="Proteomes" id="UP001168877"/>
    </source>
</evidence>
<comment type="caution">
    <text evidence="2">The sequence shown here is derived from an EMBL/GenBank/DDBJ whole genome shotgun (WGS) entry which is preliminary data.</text>
</comment>
<keyword evidence="3" id="KW-1185">Reference proteome</keyword>
<feature type="region of interest" description="Disordered" evidence="1">
    <location>
        <begin position="1"/>
        <end position="57"/>
    </location>
</feature>
<protein>
    <submittedName>
        <fullName evidence="2">Uncharacterized protein</fullName>
    </submittedName>
</protein>
<name>A0AA39S9F8_ACESA</name>
<feature type="compositionally biased region" description="Basic and acidic residues" evidence="1">
    <location>
        <begin position="18"/>
        <end position="36"/>
    </location>
</feature>
<organism evidence="2 3">
    <name type="scientific">Acer saccharum</name>
    <name type="common">Sugar maple</name>
    <dbReference type="NCBI Taxonomy" id="4024"/>
    <lineage>
        <taxon>Eukaryota</taxon>
        <taxon>Viridiplantae</taxon>
        <taxon>Streptophyta</taxon>
        <taxon>Embryophyta</taxon>
        <taxon>Tracheophyta</taxon>
        <taxon>Spermatophyta</taxon>
        <taxon>Magnoliopsida</taxon>
        <taxon>eudicotyledons</taxon>
        <taxon>Gunneridae</taxon>
        <taxon>Pentapetalae</taxon>
        <taxon>rosids</taxon>
        <taxon>malvids</taxon>
        <taxon>Sapindales</taxon>
        <taxon>Sapindaceae</taxon>
        <taxon>Hippocastanoideae</taxon>
        <taxon>Acereae</taxon>
        <taxon>Acer</taxon>
    </lineage>
</organism>
<feature type="compositionally biased region" description="Basic and acidic residues" evidence="1">
    <location>
        <begin position="1"/>
        <end position="10"/>
    </location>
</feature>
<evidence type="ECO:0000256" key="1">
    <source>
        <dbReference type="SAM" id="MobiDB-lite"/>
    </source>
</evidence>